<gene>
    <name evidence="3" type="ORF">GAO51_12100</name>
</gene>
<dbReference type="Proteomes" id="UP000440614">
    <property type="component" value="Unassembled WGS sequence"/>
</dbReference>
<evidence type="ECO:0000256" key="1">
    <source>
        <dbReference type="SAM" id="MobiDB-lite"/>
    </source>
</evidence>
<dbReference type="EMBL" id="WCSY01000011">
    <property type="protein sequence ID" value="KAB4312094.1"/>
    <property type="molecule type" value="Genomic_DNA"/>
</dbReference>
<accession>A0A6I0N8D5</accession>
<evidence type="ECO:0000259" key="2">
    <source>
        <dbReference type="Pfam" id="PF15604"/>
    </source>
</evidence>
<dbReference type="CDD" id="cd14740">
    <property type="entry name" value="PAAR_4"/>
    <property type="match status" value="1"/>
</dbReference>
<feature type="region of interest" description="Disordered" evidence="1">
    <location>
        <begin position="232"/>
        <end position="254"/>
    </location>
</feature>
<evidence type="ECO:0000313" key="4">
    <source>
        <dbReference type="Proteomes" id="UP000440614"/>
    </source>
</evidence>
<organism evidence="3 4">
    <name type="scientific">Bacteroides thetaiotaomicron</name>
    <dbReference type="NCBI Taxonomy" id="818"/>
    <lineage>
        <taxon>Bacteria</taxon>
        <taxon>Pseudomonadati</taxon>
        <taxon>Bacteroidota</taxon>
        <taxon>Bacteroidia</taxon>
        <taxon>Bacteroidales</taxon>
        <taxon>Bacteroidaceae</taxon>
        <taxon>Bacteroides</taxon>
    </lineage>
</organism>
<evidence type="ECO:0000313" key="3">
    <source>
        <dbReference type="EMBL" id="KAB4312094.1"/>
    </source>
</evidence>
<dbReference type="AlphaFoldDB" id="A0A6I0N8D5"/>
<comment type="caution">
    <text evidence="3">The sequence shown here is derived from an EMBL/GenBank/DDBJ whole genome shotgun (WGS) entry which is preliminary data.</text>
</comment>
<name>A0A6I0N8D5_BACT4</name>
<proteinExistence type="predicted"/>
<dbReference type="InterPro" id="IPR028949">
    <property type="entry name" value="Ntox15"/>
</dbReference>
<dbReference type="Pfam" id="PF15604">
    <property type="entry name" value="Ntox15"/>
    <property type="match status" value="1"/>
</dbReference>
<reference evidence="3 4" key="1">
    <citation type="journal article" date="2019" name="Nat. Med.">
        <title>A library of human gut bacterial isolates paired with longitudinal multiomics data enables mechanistic microbiome research.</title>
        <authorList>
            <person name="Poyet M."/>
            <person name="Groussin M."/>
            <person name="Gibbons S.M."/>
            <person name="Avila-Pacheco J."/>
            <person name="Jiang X."/>
            <person name="Kearney S.M."/>
            <person name="Perrotta A.R."/>
            <person name="Berdy B."/>
            <person name="Zhao S."/>
            <person name="Lieberman T.D."/>
            <person name="Swanson P.K."/>
            <person name="Smith M."/>
            <person name="Roesemann S."/>
            <person name="Alexander J.E."/>
            <person name="Rich S.A."/>
            <person name="Livny J."/>
            <person name="Vlamakis H."/>
            <person name="Clish C."/>
            <person name="Bullock K."/>
            <person name="Deik A."/>
            <person name="Scott J."/>
            <person name="Pierce K.A."/>
            <person name="Xavier R.J."/>
            <person name="Alm E.J."/>
        </authorList>
    </citation>
    <scope>NUCLEOTIDE SEQUENCE [LARGE SCALE GENOMIC DNA]</scope>
    <source>
        <strain evidence="3 4">BIOML-A188</strain>
    </source>
</reference>
<feature type="domain" description="Novel toxin 15" evidence="2">
    <location>
        <begin position="243"/>
        <end position="373"/>
    </location>
</feature>
<sequence length="396" mass="42950">MLLADSHITMVVGVDVHVTTAPPFNPIHPYIGMVMDPADYIPFLGTNVSVNGLKRGVSDTGGMIIPLMHIPLAGPFAMASMIGHESMNFFASQTVFCDGSRMSPKGHMVMTCNDVGIPLSASFGKNKAGKTRLIPSLFAPTSFSLPVPTGKPVMVGGPYVPDWGGMLTGLAASIGFSSLMKLGRKGLGKLCGAYTKKARNLMSGIADNTLLPSGKKKIGKTKPEVPNVEKIKPEPPFKKNPKHSSAEFNKQLKDQQDAINKMKAKEWLGNRENFKNRDKADYNKRAKQARDEYREKIRNNKYDEYLENNYTPEQASAKADEFMKGKAALHNPDGVAGGKVDQITGMGDSRVNSSIGSQWGNGRAASIENQIKQSYGIPPNSIADIPDDAMMNVDLF</sequence>
<protein>
    <recommendedName>
        <fullName evidence="2">Novel toxin 15 domain-containing protein</fullName>
    </recommendedName>
</protein>